<gene>
    <name evidence="2" type="ORF">FE257_003118</name>
</gene>
<feature type="chain" id="PRO_5042053270" description="Malate dehydrogenase" evidence="1">
    <location>
        <begin position="21"/>
        <end position="244"/>
    </location>
</feature>
<organism evidence="2 3">
    <name type="scientific">Aspergillus nanangensis</name>
    <dbReference type="NCBI Taxonomy" id="2582783"/>
    <lineage>
        <taxon>Eukaryota</taxon>
        <taxon>Fungi</taxon>
        <taxon>Dikarya</taxon>
        <taxon>Ascomycota</taxon>
        <taxon>Pezizomycotina</taxon>
        <taxon>Eurotiomycetes</taxon>
        <taxon>Eurotiomycetidae</taxon>
        <taxon>Eurotiales</taxon>
        <taxon>Aspergillaceae</taxon>
        <taxon>Aspergillus</taxon>
        <taxon>Aspergillus subgen. Circumdati</taxon>
    </lineage>
</organism>
<dbReference type="AlphaFoldDB" id="A0AAD4CBX4"/>
<dbReference type="Pfam" id="PF11937">
    <property type="entry name" value="DUF3455"/>
    <property type="match status" value="1"/>
</dbReference>
<feature type="signal peptide" evidence="1">
    <location>
        <begin position="1"/>
        <end position="20"/>
    </location>
</feature>
<dbReference type="PANTHER" id="PTHR35567:SF1">
    <property type="entry name" value="CONSERVED FUNGAL PROTEIN (AFU_ORTHOLOGUE AFUA_1G14230)"/>
    <property type="match status" value="1"/>
</dbReference>
<dbReference type="Proteomes" id="UP001194746">
    <property type="component" value="Unassembled WGS sequence"/>
</dbReference>
<dbReference type="PANTHER" id="PTHR35567">
    <property type="entry name" value="MALATE DEHYDROGENASE (AFU_ORTHOLOGUE AFUA_2G13800)"/>
    <property type="match status" value="1"/>
</dbReference>
<sequence>MMYLLHLLFLALFVLYPTQAVPIIKDNSKLIRTFLEVSKGLDGFQVSNCSLAQAHLPLHDTHQQLPPPAQGLHLKYVVVGRGTQNYTCHSDHESAVPDATGAAATLFDASCIAPSVPEILHALPSVVMDIPSTTIDFVALLVNRVASASESGLFAGEHYFDAAGVPFFDFRLGGHRSWMAANKTASVPAPNKRDVAWLKLDTVEGQGIKEVYRVHTAGGQPPATCKGQHKKFEVEYAAEYWFYG</sequence>
<dbReference type="EMBL" id="VCAU01000156">
    <property type="protein sequence ID" value="KAF9883611.1"/>
    <property type="molecule type" value="Genomic_DNA"/>
</dbReference>
<comment type="caution">
    <text evidence="2">The sequence shown here is derived from an EMBL/GenBank/DDBJ whole genome shotgun (WGS) entry which is preliminary data.</text>
</comment>
<reference evidence="2" key="2">
    <citation type="submission" date="2020-02" db="EMBL/GenBank/DDBJ databases">
        <authorList>
            <person name="Gilchrist C.L.M."/>
            <person name="Chooi Y.-H."/>
        </authorList>
    </citation>
    <scope>NUCLEOTIDE SEQUENCE</scope>
    <source>
        <strain evidence="2">MST-FP2251</strain>
    </source>
</reference>
<reference evidence="2" key="1">
    <citation type="journal article" date="2019" name="Beilstein J. Org. Chem.">
        <title>Nanangenines: drimane sesquiterpenoids as the dominant metabolite cohort of a novel Australian fungus, Aspergillus nanangensis.</title>
        <authorList>
            <person name="Lacey H.J."/>
            <person name="Gilchrist C.L.M."/>
            <person name="Crombie A."/>
            <person name="Kalaitzis J.A."/>
            <person name="Vuong D."/>
            <person name="Rutledge P.J."/>
            <person name="Turner P."/>
            <person name="Pitt J.I."/>
            <person name="Lacey E."/>
            <person name="Chooi Y.H."/>
            <person name="Piggott A.M."/>
        </authorList>
    </citation>
    <scope>NUCLEOTIDE SEQUENCE</scope>
    <source>
        <strain evidence="2">MST-FP2251</strain>
    </source>
</reference>
<evidence type="ECO:0000313" key="2">
    <source>
        <dbReference type="EMBL" id="KAF9883611.1"/>
    </source>
</evidence>
<protein>
    <recommendedName>
        <fullName evidence="4">Malate dehydrogenase</fullName>
    </recommendedName>
</protein>
<keyword evidence="3" id="KW-1185">Reference proteome</keyword>
<evidence type="ECO:0008006" key="4">
    <source>
        <dbReference type="Google" id="ProtNLM"/>
    </source>
</evidence>
<evidence type="ECO:0000313" key="3">
    <source>
        <dbReference type="Proteomes" id="UP001194746"/>
    </source>
</evidence>
<keyword evidence="1" id="KW-0732">Signal</keyword>
<name>A0AAD4CBX4_ASPNN</name>
<dbReference type="InterPro" id="IPR021851">
    <property type="entry name" value="DUF3455"/>
</dbReference>
<proteinExistence type="predicted"/>
<evidence type="ECO:0000256" key="1">
    <source>
        <dbReference type="SAM" id="SignalP"/>
    </source>
</evidence>
<accession>A0AAD4CBX4</accession>